<reference evidence="2" key="1">
    <citation type="submission" date="2016-10" db="EMBL/GenBank/DDBJ databases">
        <authorList>
            <person name="Varghese N."/>
            <person name="Submissions S."/>
        </authorList>
    </citation>
    <scope>NUCLEOTIDE SEQUENCE [LARGE SCALE GENOMIC DNA]</scope>
    <source>
        <strain evidence="2">XBD2006</strain>
    </source>
</reference>
<name>A0A1G5AAP0_9FIRM</name>
<gene>
    <name evidence="1" type="ORF">SAMN02910451_00035</name>
</gene>
<proteinExistence type="predicted"/>
<dbReference type="Proteomes" id="UP000183047">
    <property type="component" value="Unassembled WGS sequence"/>
</dbReference>
<organism evidence="1 2">
    <name type="scientific">Butyrivibrio hungatei</name>
    <dbReference type="NCBI Taxonomy" id="185008"/>
    <lineage>
        <taxon>Bacteria</taxon>
        <taxon>Bacillati</taxon>
        <taxon>Bacillota</taxon>
        <taxon>Clostridia</taxon>
        <taxon>Lachnospirales</taxon>
        <taxon>Lachnospiraceae</taxon>
        <taxon>Butyrivibrio</taxon>
    </lineage>
</organism>
<evidence type="ECO:0008006" key="3">
    <source>
        <dbReference type="Google" id="ProtNLM"/>
    </source>
</evidence>
<dbReference type="RefSeq" id="WP_026655094.1">
    <property type="nucleotide sequence ID" value="NZ_FMUR01000003.1"/>
</dbReference>
<evidence type="ECO:0000313" key="1">
    <source>
        <dbReference type="EMBL" id="SCX74937.1"/>
    </source>
</evidence>
<evidence type="ECO:0000313" key="2">
    <source>
        <dbReference type="Proteomes" id="UP000183047"/>
    </source>
</evidence>
<dbReference type="OrthoDB" id="1771041at2"/>
<dbReference type="EMBL" id="FMUR01000003">
    <property type="protein sequence ID" value="SCX74937.1"/>
    <property type="molecule type" value="Genomic_DNA"/>
</dbReference>
<sequence>MNTADKLEILLEKAKSDSALKRNLLDTRNEADPLAAFCKVAAGAGVELTVMDIVNQGEEFYAEIKRSTNGGGENSPDLDFQNDEYSIFMMRLSDL</sequence>
<dbReference type="AlphaFoldDB" id="A0A1G5AAP0"/>
<accession>A0A1G5AAP0</accession>
<keyword evidence="2" id="KW-1185">Reference proteome</keyword>
<protein>
    <recommendedName>
        <fullName evidence="3">Nif11 domain-containing protein</fullName>
    </recommendedName>
</protein>